<evidence type="ECO:0000313" key="2">
    <source>
        <dbReference type="Proteomes" id="UP001151760"/>
    </source>
</evidence>
<name>A0ABQ5I4P3_9ASTR</name>
<reference evidence="1" key="2">
    <citation type="submission" date="2022-01" db="EMBL/GenBank/DDBJ databases">
        <authorList>
            <person name="Yamashiro T."/>
            <person name="Shiraishi A."/>
            <person name="Satake H."/>
            <person name="Nakayama K."/>
        </authorList>
    </citation>
    <scope>NUCLEOTIDE SEQUENCE</scope>
</reference>
<protein>
    <submittedName>
        <fullName evidence="1">Uncharacterized protein</fullName>
    </submittedName>
</protein>
<accession>A0ABQ5I4P3</accession>
<dbReference type="Proteomes" id="UP001151760">
    <property type="component" value="Unassembled WGS sequence"/>
</dbReference>
<reference evidence="1" key="1">
    <citation type="journal article" date="2022" name="Int. J. Mol. Sci.">
        <title>Draft Genome of Tanacetum Coccineum: Genomic Comparison of Closely Related Tanacetum-Family Plants.</title>
        <authorList>
            <person name="Yamashiro T."/>
            <person name="Shiraishi A."/>
            <person name="Nakayama K."/>
            <person name="Satake H."/>
        </authorList>
    </citation>
    <scope>NUCLEOTIDE SEQUENCE</scope>
</reference>
<sequence>MRPKTEVPTPVVRNFCICLKEKHFVVLVRSQKNKGSLEAGKQVFEKASIRRVRFNALSVLFKNSVASVSLRNKEITEVEISLDSS</sequence>
<comment type="caution">
    <text evidence="1">The sequence shown here is derived from an EMBL/GenBank/DDBJ whole genome shotgun (WGS) entry which is preliminary data.</text>
</comment>
<gene>
    <name evidence="1" type="ORF">Tco_1090578</name>
</gene>
<proteinExistence type="predicted"/>
<evidence type="ECO:0000313" key="1">
    <source>
        <dbReference type="EMBL" id="GJT95060.1"/>
    </source>
</evidence>
<dbReference type="EMBL" id="BQNB010020353">
    <property type="protein sequence ID" value="GJT95060.1"/>
    <property type="molecule type" value="Genomic_DNA"/>
</dbReference>
<organism evidence="1 2">
    <name type="scientific">Tanacetum coccineum</name>
    <dbReference type="NCBI Taxonomy" id="301880"/>
    <lineage>
        <taxon>Eukaryota</taxon>
        <taxon>Viridiplantae</taxon>
        <taxon>Streptophyta</taxon>
        <taxon>Embryophyta</taxon>
        <taxon>Tracheophyta</taxon>
        <taxon>Spermatophyta</taxon>
        <taxon>Magnoliopsida</taxon>
        <taxon>eudicotyledons</taxon>
        <taxon>Gunneridae</taxon>
        <taxon>Pentapetalae</taxon>
        <taxon>asterids</taxon>
        <taxon>campanulids</taxon>
        <taxon>Asterales</taxon>
        <taxon>Asteraceae</taxon>
        <taxon>Asteroideae</taxon>
        <taxon>Anthemideae</taxon>
        <taxon>Anthemidinae</taxon>
        <taxon>Tanacetum</taxon>
    </lineage>
</organism>
<keyword evidence="2" id="KW-1185">Reference proteome</keyword>